<dbReference type="InterPro" id="IPR043502">
    <property type="entry name" value="DNA/RNA_pol_sf"/>
</dbReference>
<proteinExistence type="predicted"/>
<sequence length="102" mass="11545">MRRAKKARDDPSKVGEDDRWTKAKIAFTKLKAKIVATPTLHPSLTPVVVLYANKWVISAALMQEYNGVYWPVTFTSRTLKSNEINYGIVDKEVPALLRVLDV</sequence>
<protein>
    <submittedName>
        <fullName evidence="2">Reverse transcriptase</fullName>
    </submittedName>
</protein>
<accession>A0A2P4YM64</accession>
<keyword evidence="2" id="KW-0695">RNA-directed DNA polymerase</keyword>
<dbReference type="AlphaFoldDB" id="A0A2P4YM64"/>
<dbReference type="SUPFAM" id="SSF56672">
    <property type="entry name" value="DNA/RNA polymerases"/>
    <property type="match status" value="1"/>
</dbReference>
<dbReference type="PANTHER" id="PTHR33064:SF37">
    <property type="entry name" value="RIBONUCLEASE H"/>
    <property type="match status" value="1"/>
</dbReference>
<keyword evidence="3" id="KW-1185">Reference proteome</keyword>
<gene>
    <name evidence="2" type="ORF">PHPALM_3585</name>
</gene>
<dbReference type="InterPro" id="IPR041577">
    <property type="entry name" value="RT_RNaseH_2"/>
</dbReference>
<dbReference type="OrthoDB" id="123377at2759"/>
<comment type="caution">
    <text evidence="2">The sequence shown here is derived from an EMBL/GenBank/DDBJ whole genome shotgun (WGS) entry which is preliminary data.</text>
</comment>
<keyword evidence="2" id="KW-0548">Nucleotidyltransferase</keyword>
<feature type="domain" description="Reverse transcriptase/retrotransposon-derived protein RNase H-like" evidence="1">
    <location>
        <begin position="23"/>
        <end position="100"/>
    </location>
</feature>
<evidence type="ECO:0000313" key="2">
    <source>
        <dbReference type="EMBL" id="POM78839.1"/>
    </source>
</evidence>
<name>A0A2P4YM64_9STRA</name>
<organism evidence="2 3">
    <name type="scientific">Phytophthora palmivora</name>
    <dbReference type="NCBI Taxonomy" id="4796"/>
    <lineage>
        <taxon>Eukaryota</taxon>
        <taxon>Sar</taxon>
        <taxon>Stramenopiles</taxon>
        <taxon>Oomycota</taxon>
        <taxon>Peronosporomycetes</taxon>
        <taxon>Peronosporales</taxon>
        <taxon>Peronosporaceae</taxon>
        <taxon>Phytophthora</taxon>
    </lineage>
</organism>
<dbReference type="Pfam" id="PF17919">
    <property type="entry name" value="RT_RNaseH_2"/>
    <property type="match status" value="1"/>
</dbReference>
<dbReference type="GO" id="GO:0003964">
    <property type="term" value="F:RNA-directed DNA polymerase activity"/>
    <property type="evidence" value="ECO:0007669"/>
    <property type="project" value="UniProtKB-KW"/>
</dbReference>
<dbReference type="PANTHER" id="PTHR33064">
    <property type="entry name" value="POL PROTEIN"/>
    <property type="match status" value="1"/>
</dbReference>
<evidence type="ECO:0000313" key="3">
    <source>
        <dbReference type="Proteomes" id="UP000237271"/>
    </source>
</evidence>
<dbReference type="EMBL" id="NCKW01001893">
    <property type="protein sequence ID" value="POM78839.1"/>
    <property type="molecule type" value="Genomic_DNA"/>
</dbReference>
<evidence type="ECO:0000259" key="1">
    <source>
        <dbReference type="Pfam" id="PF17919"/>
    </source>
</evidence>
<keyword evidence="2" id="KW-0808">Transferase</keyword>
<dbReference type="Proteomes" id="UP000237271">
    <property type="component" value="Unassembled WGS sequence"/>
</dbReference>
<dbReference type="InterPro" id="IPR051320">
    <property type="entry name" value="Viral_Replic_Matur_Polypro"/>
</dbReference>
<reference evidence="2 3" key="1">
    <citation type="journal article" date="2017" name="Genome Biol. Evol.">
        <title>Phytophthora megakarya and P. palmivora, closely related causal agents of cacao black pod rot, underwent increases in genome sizes and gene numbers by different mechanisms.</title>
        <authorList>
            <person name="Ali S.S."/>
            <person name="Shao J."/>
            <person name="Lary D.J."/>
            <person name="Kronmiller B."/>
            <person name="Shen D."/>
            <person name="Strem M.D."/>
            <person name="Amoako-Attah I."/>
            <person name="Akrofi A.Y."/>
            <person name="Begoude B.A."/>
            <person name="Ten Hoopen G.M."/>
            <person name="Coulibaly K."/>
            <person name="Kebe B.I."/>
            <person name="Melnick R.L."/>
            <person name="Guiltinan M.J."/>
            <person name="Tyler B.M."/>
            <person name="Meinhardt L.W."/>
            <person name="Bailey B.A."/>
        </authorList>
    </citation>
    <scope>NUCLEOTIDE SEQUENCE [LARGE SCALE GENOMIC DNA]</scope>
    <source>
        <strain evidence="3">sbr112.9</strain>
    </source>
</reference>